<accession>A0A7W6H7Q6</accession>
<organism evidence="2 3">
    <name type="scientific">Aureimonas pseudogalii</name>
    <dbReference type="NCBI Taxonomy" id="1744844"/>
    <lineage>
        <taxon>Bacteria</taxon>
        <taxon>Pseudomonadati</taxon>
        <taxon>Pseudomonadota</taxon>
        <taxon>Alphaproteobacteria</taxon>
        <taxon>Hyphomicrobiales</taxon>
        <taxon>Aurantimonadaceae</taxon>
        <taxon>Aureimonas</taxon>
    </lineage>
</organism>
<dbReference type="Proteomes" id="UP000542776">
    <property type="component" value="Unassembled WGS sequence"/>
</dbReference>
<comment type="caution">
    <text evidence="2">The sequence shown here is derived from an EMBL/GenBank/DDBJ whole genome shotgun (WGS) entry which is preliminary data.</text>
</comment>
<name>A0A7W6H7Q6_9HYPH</name>
<dbReference type="AlphaFoldDB" id="A0A7W6H7Q6"/>
<dbReference type="PROSITE" id="PS51257">
    <property type="entry name" value="PROKAR_LIPOPROTEIN"/>
    <property type="match status" value="1"/>
</dbReference>
<evidence type="ECO:0000313" key="3">
    <source>
        <dbReference type="Proteomes" id="UP000542776"/>
    </source>
</evidence>
<dbReference type="EMBL" id="JACIEK010000015">
    <property type="protein sequence ID" value="MBB4000116.1"/>
    <property type="molecule type" value="Genomic_DNA"/>
</dbReference>
<keyword evidence="1" id="KW-0732">Signal</keyword>
<feature type="chain" id="PRO_5031557854" evidence="1">
    <location>
        <begin position="18"/>
        <end position="309"/>
    </location>
</feature>
<evidence type="ECO:0000313" key="2">
    <source>
        <dbReference type="EMBL" id="MBB4000116.1"/>
    </source>
</evidence>
<feature type="signal peptide" evidence="1">
    <location>
        <begin position="1"/>
        <end position="17"/>
    </location>
</feature>
<protein>
    <submittedName>
        <fullName evidence="2">Defect-in-organelle-trafficking protein DotC</fullName>
    </submittedName>
</protein>
<evidence type="ECO:0000256" key="1">
    <source>
        <dbReference type="SAM" id="SignalP"/>
    </source>
</evidence>
<gene>
    <name evidence="2" type="ORF">GGR04_003992</name>
</gene>
<dbReference type="Pfam" id="PF16932">
    <property type="entry name" value="T4SS_TraI"/>
    <property type="match status" value="1"/>
</dbReference>
<keyword evidence="3" id="KW-1185">Reference proteome</keyword>
<dbReference type="RefSeq" id="WP_183201695.1">
    <property type="nucleotide sequence ID" value="NZ_JACIEK010000015.1"/>
</dbReference>
<dbReference type="InterPro" id="IPR031618">
    <property type="entry name" value="T4SS_TraI"/>
</dbReference>
<sequence length="309" mass="34449">MRARVILAMLAASTMLAGCQTTKVGGSEKTLADDIQINVPAHTGGPLPLAGNNDLLAKGPAPLDYASFSKRARSGKYATTEVEKIRHEVLRDAATAYASQAGYYRRAYDIMRQLEVESGRLSEAFNFNRVVYVTPKEAGFVIPPIVTRGTSALQINDTGTQSVAADEYYRIEQPGRLVGVVPTWRDYLVMALEQPNEPDIEFLPQDDDERKIFDAYLAEGWKVGEGMADDALKAAMNDLRRDYLGMVEYRRLVDAGLIKELAVRWDQRRASSAPNELFIGERTVRIVDAATFVRDPKQWKPVTRKFESP</sequence>
<reference evidence="2 3" key="1">
    <citation type="submission" date="2020-08" db="EMBL/GenBank/DDBJ databases">
        <title>Genomic Encyclopedia of Type Strains, Phase IV (KMG-IV): sequencing the most valuable type-strain genomes for metagenomic binning, comparative biology and taxonomic classification.</title>
        <authorList>
            <person name="Goeker M."/>
        </authorList>
    </citation>
    <scope>NUCLEOTIDE SEQUENCE [LARGE SCALE GENOMIC DNA]</scope>
    <source>
        <strain evidence="2 3">DSM 102238</strain>
    </source>
</reference>
<proteinExistence type="predicted"/>